<name>A0A165N4C4_9APHY</name>
<dbReference type="InterPro" id="IPR013087">
    <property type="entry name" value="Znf_C2H2_type"/>
</dbReference>
<evidence type="ECO:0000313" key="3">
    <source>
        <dbReference type="EMBL" id="KZT66495.1"/>
    </source>
</evidence>
<evidence type="ECO:0000313" key="4">
    <source>
        <dbReference type="Proteomes" id="UP000076727"/>
    </source>
</evidence>
<gene>
    <name evidence="3" type="ORF">DAEQUDRAFT_451914</name>
</gene>
<evidence type="ECO:0000259" key="2">
    <source>
        <dbReference type="Pfam" id="PF00096"/>
    </source>
</evidence>
<evidence type="ECO:0000256" key="1">
    <source>
        <dbReference type="SAM" id="MobiDB-lite"/>
    </source>
</evidence>
<dbReference type="Proteomes" id="UP000076727">
    <property type="component" value="Unassembled WGS sequence"/>
</dbReference>
<protein>
    <recommendedName>
        <fullName evidence="2">C2H2-type domain-containing protein</fullName>
    </recommendedName>
</protein>
<organism evidence="3 4">
    <name type="scientific">Daedalea quercina L-15889</name>
    <dbReference type="NCBI Taxonomy" id="1314783"/>
    <lineage>
        <taxon>Eukaryota</taxon>
        <taxon>Fungi</taxon>
        <taxon>Dikarya</taxon>
        <taxon>Basidiomycota</taxon>
        <taxon>Agaricomycotina</taxon>
        <taxon>Agaricomycetes</taxon>
        <taxon>Polyporales</taxon>
        <taxon>Fomitopsis</taxon>
    </lineage>
</organism>
<feature type="domain" description="C2H2-type" evidence="2">
    <location>
        <begin position="261"/>
        <end position="277"/>
    </location>
</feature>
<sequence>MAEFSRHCMFWPSALPHPDQQWQTFEMASVDRHGGTSGYVPTNWSFPQAISYCSAALREDVDSHPPTTTSDALVFDSGPIRGSGESVTTASDAVEQSRGIVSNAHPGTGGDMQTHVDHAFNDFDNVDHAGYSTPRWLLSDPAAAGACWSAQPPYSTFAPDAQERGAWILGQQLDQGASHVELSGPPLMPHFEHGRSVAERSGLERIPISSVAEDHVVETNRRYPCLEVGEDGNVCNVFLCDRKGLEKHIKTVHHKGFQAPCPRCGKVFSRPDAVKRHNAKVKCSEVGTVLESQRKRQKDV</sequence>
<dbReference type="Gene3D" id="3.30.160.60">
    <property type="entry name" value="Classic Zinc Finger"/>
    <property type="match status" value="1"/>
</dbReference>
<dbReference type="OrthoDB" id="2687452at2759"/>
<keyword evidence="4" id="KW-1185">Reference proteome</keyword>
<accession>A0A165N4C4</accession>
<dbReference type="AlphaFoldDB" id="A0A165N4C4"/>
<proteinExistence type="predicted"/>
<reference evidence="3 4" key="1">
    <citation type="journal article" date="2016" name="Mol. Biol. Evol.">
        <title>Comparative Genomics of Early-Diverging Mushroom-Forming Fungi Provides Insights into the Origins of Lignocellulose Decay Capabilities.</title>
        <authorList>
            <person name="Nagy L.G."/>
            <person name="Riley R."/>
            <person name="Tritt A."/>
            <person name="Adam C."/>
            <person name="Daum C."/>
            <person name="Floudas D."/>
            <person name="Sun H."/>
            <person name="Yadav J.S."/>
            <person name="Pangilinan J."/>
            <person name="Larsson K.H."/>
            <person name="Matsuura K."/>
            <person name="Barry K."/>
            <person name="Labutti K."/>
            <person name="Kuo R."/>
            <person name="Ohm R.A."/>
            <person name="Bhattacharya S.S."/>
            <person name="Shirouzu T."/>
            <person name="Yoshinaga Y."/>
            <person name="Martin F.M."/>
            <person name="Grigoriev I.V."/>
            <person name="Hibbett D.S."/>
        </authorList>
    </citation>
    <scope>NUCLEOTIDE SEQUENCE [LARGE SCALE GENOMIC DNA]</scope>
    <source>
        <strain evidence="3 4">L-15889</strain>
    </source>
</reference>
<feature type="region of interest" description="Disordered" evidence="1">
    <location>
        <begin position="63"/>
        <end position="93"/>
    </location>
</feature>
<dbReference type="EMBL" id="KV429088">
    <property type="protein sequence ID" value="KZT66495.1"/>
    <property type="molecule type" value="Genomic_DNA"/>
</dbReference>
<dbReference type="Pfam" id="PF00096">
    <property type="entry name" value="zf-C2H2"/>
    <property type="match status" value="1"/>
</dbReference>